<feature type="region of interest" description="Disordered" evidence="1">
    <location>
        <begin position="31"/>
        <end position="53"/>
    </location>
</feature>
<evidence type="ECO:0000256" key="1">
    <source>
        <dbReference type="SAM" id="MobiDB-lite"/>
    </source>
</evidence>
<feature type="compositionally biased region" description="Basic residues" evidence="1">
    <location>
        <begin position="31"/>
        <end position="40"/>
    </location>
</feature>
<dbReference type="RefSeq" id="WP_159066369.1">
    <property type="nucleotide sequence ID" value="NZ_JAURUE010000002.1"/>
</dbReference>
<protein>
    <submittedName>
        <fullName evidence="2">Uncharacterized protein</fullName>
    </submittedName>
</protein>
<keyword evidence="3" id="KW-1185">Reference proteome</keyword>
<dbReference type="EMBL" id="JAURUE010000002">
    <property type="protein sequence ID" value="MDP9615817.1"/>
    <property type="molecule type" value="Genomic_DNA"/>
</dbReference>
<sequence>MRDVRVLLSVYGSCDDAEPVVGPALRAGMRSGRRRGRVRTAHGFAGAAPDRSR</sequence>
<evidence type="ECO:0000313" key="2">
    <source>
        <dbReference type="EMBL" id="MDP9615817.1"/>
    </source>
</evidence>
<organism evidence="2 3">
    <name type="scientific">Streptomyces demainii</name>
    <dbReference type="NCBI Taxonomy" id="588122"/>
    <lineage>
        <taxon>Bacteria</taxon>
        <taxon>Bacillati</taxon>
        <taxon>Actinomycetota</taxon>
        <taxon>Actinomycetes</taxon>
        <taxon>Kitasatosporales</taxon>
        <taxon>Streptomycetaceae</taxon>
        <taxon>Streptomyces</taxon>
    </lineage>
</organism>
<accession>A0ABT9L7U6</accession>
<name>A0ABT9L7U6_9ACTN</name>
<proteinExistence type="predicted"/>
<gene>
    <name evidence="2" type="ORF">JOF35_008155</name>
</gene>
<reference evidence="2 3" key="1">
    <citation type="submission" date="2023-07" db="EMBL/GenBank/DDBJ databases">
        <title>Sequencing the genomes of 1000 actinobacteria strains.</title>
        <authorList>
            <person name="Klenk H.-P."/>
        </authorList>
    </citation>
    <scope>NUCLEOTIDE SEQUENCE [LARGE SCALE GENOMIC DNA]</scope>
    <source>
        <strain evidence="2 3">DSM 41600</strain>
    </source>
</reference>
<evidence type="ECO:0000313" key="3">
    <source>
        <dbReference type="Proteomes" id="UP001234880"/>
    </source>
</evidence>
<dbReference type="Proteomes" id="UP001234880">
    <property type="component" value="Unassembled WGS sequence"/>
</dbReference>
<comment type="caution">
    <text evidence="2">The sequence shown here is derived from an EMBL/GenBank/DDBJ whole genome shotgun (WGS) entry which is preliminary data.</text>
</comment>